<dbReference type="Proteomes" id="UP000218209">
    <property type="component" value="Unassembled WGS sequence"/>
</dbReference>
<accession>A0A1X6PDL3</accession>
<feature type="compositionally biased region" description="Low complexity" evidence="1">
    <location>
        <begin position="1"/>
        <end position="22"/>
    </location>
</feature>
<feature type="region of interest" description="Disordered" evidence="1">
    <location>
        <begin position="314"/>
        <end position="344"/>
    </location>
</feature>
<sequence>MAAAAANRHAAAARGCRASPATAGPPLLWAWQPHGQQRHSPLPPSTGDARRRRRRSVPRRWCSAPPLPPLCWRLATTPLRAVPADGGGRGAPGAAAAALPPPPSAAAAVVAAAAAAAVAAPAAVPPRVAAAYAATGTGAPPLLPSTWYARRPPPRMAAPHRRRRGSRAGVTPTGGPSPLSGAACATAAAAAPPANGAGNVPAAAAVLVAGGGGARGYVNDAGPPLRGGPDGDAAVVDVRGGGCKEGAGPDEPTADGGSGLCTVPFTVATGGGCHRRYTASQRDKRYTPYSATTKNGGTKPARTLLSQAFASFLRSSGSSKTNAGKVPSKPLPPPEKRGNMETDG</sequence>
<organism evidence="2 3">
    <name type="scientific">Porphyra umbilicalis</name>
    <name type="common">Purple laver</name>
    <name type="synonym">Red alga</name>
    <dbReference type="NCBI Taxonomy" id="2786"/>
    <lineage>
        <taxon>Eukaryota</taxon>
        <taxon>Rhodophyta</taxon>
        <taxon>Bangiophyceae</taxon>
        <taxon>Bangiales</taxon>
        <taxon>Bangiaceae</taxon>
        <taxon>Porphyra</taxon>
    </lineage>
</organism>
<keyword evidence="3" id="KW-1185">Reference proteome</keyword>
<feature type="region of interest" description="Disordered" evidence="1">
    <location>
        <begin position="1"/>
        <end position="60"/>
    </location>
</feature>
<proteinExistence type="predicted"/>
<protein>
    <submittedName>
        <fullName evidence="2">Uncharacterized protein</fullName>
    </submittedName>
</protein>
<feature type="region of interest" description="Disordered" evidence="1">
    <location>
        <begin position="141"/>
        <end position="177"/>
    </location>
</feature>
<feature type="compositionally biased region" description="Basic and acidic residues" evidence="1">
    <location>
        <begin position="334"/>
        <end position="344"/>
    </location>
</feature>
<evidence type="ECO:0000256" key="1">
    <source>
        <dbReference type="SAM" id="MobiDB-lite"/>
    </source>
</evidence>
<dbReference type="EMBL" id="KV918800">
    <property type="protein sequence ID" value="OSX78979.1"/>
    <property type="molecule type" value="Genomic_DNA"/>
</dbReference>
<gene>
    <name evidence="2" type="ORF">BU14_0093s0023</name>
</gene>
<evidence type="ECO:0000313" key="2">
    <source>
        <dbReference type="EMBL" id="OSX78979.1"/>
    </source>
</evidence>
<evidence type="ECO:0000313" key="3">
    <source>
        <dbReference type="Proteomes" id="UP000218209"/>
    </source>
</evidence>
<name>A0A1X6PDL3_PORUM</name>
<dbReference type="AlphaFoldDB" id="A0A1X6PDL3"/>
<reference evidence="2 3" key="1">
    <citation type="submission" date="2017-03" db="EMBL/GenBank/DDBJ databases">
        <title>WGS assembly of Porphyra umbilicalis.</title>
        <authorList>
            <person name="Brawley S.H."/>
            <person name="Blouin N.A."/>
            <person name="Ficko-Blean E."/>
            <person name="Wheeler G.L."/>
            <person name="Lohr M."/>
            <person name="Goodson H.V."/>
            <person name="Jenkins J.W."/>
            <person name="Blaby-Haas C.E."/>
            <person name="Helliwell K.E."/>
            <person name="Chan C."/>
            <person name="Marriage T."/>
            <person name="Bhattacharya D."/>
            <person name="Klein A.S."/>
            <person name="Badis Y."/>
            <person name="Brodie J."/>
            <person name="Cao Y."/>
            <person name="Collen J."/>
            <person name="Dittami S.M."/>
            <person name="Gachon C.M."/>
            <person name="Green B.R."/>
            <person name="Karpowicz S."/>
            <person name="Kim J.W."/>
            <person name="Kudahl U."/>
            <person name="Lin S."/>
            <person name="Michel G."/>
            <person name="Mittag M."/>
            <person name="Olson B.J."/>
            <person name="Pangilinan J."/>
            <person name="Peng Y."/>
            <person name="Qiu H."/>
            <person name="Shu S."/>
            <person name="Singer J.T."/>
            <person name="Smith A.G."/>
            <person name="Sprecher B.N."/>
            <person name="Wagner V."/>
            <person name="Wang W."/>
            <person name="Wang Z.-Y."/>
            <person name="Yan J."/>
            <person name="Yarish C."/>
            <person name="Zoeuner-Riek S."/>
            <person name="Zhuang Y."/>
            <person name="Zou Y."/>
            <person name="Lindquist E.A."/>
            <person name="Grimwood J."/>
            <person name="Barry K."/>
            <person name="Rokhsar D.S."/>
            <person name="Schmutz J."/>
            <person name="Stiller J.W."/>
            <person name="Grossman A.R."/>
            <person name="Prochnik S.E."/>
        </authorList>
    </citation>
    <scope>NUCLEOTIDE SEQUENCE [LARGE SCALE GENOMIC DNA]</scope>
    <source>
        <strain evidence="2">4086291</strain>
    </source>
</reference>